<dbReference type="EMBL" id="SLZQ01000004">
    <property type="protein sequence ID" value="TCS37207.1"/>
    <property type="molecule type" value="Genomic_DNA"/>
</dbReference>
<evidence type="ECO:0000313" key="3">
    <source>
        <dbReference type="Proteomes" id="UP000295382"/>
    </source>
</evidence>
<comment type="caution">
    <text evidence="2">The sequence shown here is derived from an EMBL/GenBank/DDBJ whole genome shotgun (WGS) entry which is preliminary data.</text>
</comment>
<evidence type="ECO:0000313" key="2">
    <source>
        <dbReference type="EMBL" id="TCS37207.1"/>
    </source>
</evidence>
<organism evidence="2 3">
    <name type="scientific">Paucimonas lemoignei</name>
    <name type="common">Pseudomonas lemoignei</name>
    <dbReference type="NCBI Taxonomy" id="29443"/>
    <lineage>
        <taxon>Bacteria</taxon>
        <taxon>Pseudomonadati</taxon>
        <taxon>Pseudomonadota</taxon>
        <taxon>Betaproteobacteria</taxon>
        <taxon>Burkholderiales</taxon>
        <taxon>Burkholderiaceae</taxon>
        <taxon>Paucimonas</taxon>
    </lineage>
</organism>
<gene>
    <name evidence="2" type="ORF">EDC30_1044</name>
</gene>
<proteinExistence type="predicted"/>
<reference evidence="2 3" key="1">
    <citation type="submission" date="2019-03" db="EMBL/GenBank/DDBJ databases">
        <title>Genomic Encyclopedia of Type Strains, Phase IV (KMG-IV): sequencing the most valuable type-strain genomes for metagenomic binning, comparative biology and taxonomic classification.</title>
        <authorList>
            <person name="Goeker M."/>
        </authorList>
    </citation>
    <scope>NUCLEOTIDE SEQUENCE [LARGE SCALE GENOMIC DNA]</scope>
    <source>
        <strain evidence="2 3">DSM 7445</strain>
    </source>
</reference>
<accession>A0A4R3HVD8</accession>
<keyword evidence="3" id="KW-1185">Reference proteome</keyword>
<protein>
    <submittedName>
        <fullName evidence="2">Uncharacterized protein</fullName>
    </submittedName>
</protein>
<dbReference type="AlphaFoldDB" id="A0A4R3HVD8"/>
<name>A0A4R3HVD8_PAULE</name>
<evidence type="ECO:0000256" key="1">
    <source>
        <dbReference type="SAM" id="MobiDB-lite"/>
    </source>
</evidence>
<sequence length="45" mass="5200">MWLLLLEAGVALFLLVFIVWWTLPSAKKPNPPAQEPNKQPDDRQQ</sequence>
<feature type="region of interest" description="Disordered" evidence="1">
    <location>
        <begin position="26"/>
        <end position="45"/>
    </location>
</feature>
<dbReference type="Proteomes" id="UP000295382">
    <property type="component" value="Unassembled WGS sequence"/>
</dbReference>